<dbReference type="eggNOG" id="KOG0442">
    <property type="taxonomic scope" value="Eukaryota"/>
</dbReference>
<dbReference type="AlphaFoldDB" id="K8F3I0"/>
<dbReference type="InterPro" id="IPR010994">
    <property type="entry name" value="RuvA_2-like"/>
</dbReference>
<dbReference type="Gene3D" id="1.10.150.20">
    <property type="entry name" value="5' to 3' exonuclease, C-terminal subdomain"/>
    <property type="match status" value="1"/>
</dbReference>
<evidence type="ECO:0000256" key="9">
    <source>
        <dbReference type="ARBA" id="ARBA00023242"/>
    </source>
</evidence>
<evidence type="ECO:0000313" key="14">
    <source>
        <dbReference type="Proteomes" id="UP000198341"/>
    </source>
</evidence>
<dbReference type="CDD" id="cd20078">
    <property type="entry name" value="XPF_nuclease_XPF_euk"/>
    <property type="match status" value="1"/>
</dbReference>
<evidence type="ECO:0000256" key="6">
    <source>
        <dbReference type="ARBA" id="ARBA00022801"/>
    </source>
</evidence>
<keyword evidence="10" id="KW-0175">Coiled coil</keyword>
<dbReference type="GO" id="GO:0000014">
    <property type="term" value="F:single-stranded DNA endodeoxyribonuclease activity"/>
    <property type="evidence" value="ECO:0007669"/>
    <property type="project" value="TreeGrafter"/>
</dbReference>
<feature type="region of interest" description="Disordered" evidence="11">
    <location>
        <begin position="521"/>
        <end position="569"/>
    </location>
</feature>
<feature type="compositionally biased region" description="Low complexity" evidence="11">
    <location>
        <begin position="89"/>
        <end position="103"/>
    </location>
</feature>
<feature type="compositionally biased region" description="Basic residues" evidence="11">
    <location>
        <begin position="602"/>
        <end position="611"/>
    </location>
</feature>
<dbReference type="GO" id="GO:0000712">
    <property type="term" value="P:resolution of meiotic recombination intermediates"/>
    <property type="evidence" value="ECO:0007669"/>
    <property type="project" value="TreeGrafter"/>
</dbReference>
<dbReference type="SMART" id="SM00891">
    <property type="entry name" value="ERCC4"/>
    <property type="match status" value="1"/>
</dbReference>
<keyword evidence="3" id="KW-0540">Nuclease</keyword>
<keyword evidence="5" id="KW-0227">DNA damage</keyword>
<dbReference type="InterPro" id="IPR006166">
    <property type="entry name" value="ERCC4_domain"/>
</dbReference>
<dbReference type="GeneID" id="19016144"/>
<feature type="domain" description="ERCC4" evidence="12">
    <location>
        <begin position="837"/>
        <end position="917"/>
    </location>
</feature>
<dbReference type="Pfam" id="PF02732">
    <property type="entry name" value="ERCC4"/>
    <property type="match status" value="1"/>
</dbReference>
<evidence type="ECO:0000256" key="10">
    <source>
        <dbReference type="SAM" id="Coils"/>
    </source>
</evidence>
<dbReference type="InterPro" id="IPR011335">
    <property type="entry name" value="Restrct_endonuc-II-like"/>
</dbReference>
<evidence type="ECO:0000256" key="2">
    <source>
        <dbReference type="ARBA" id="ARBA00010015"/>
    </source>
</evidence>
<dbReference type="GO" id="GO:0000110">
    <property type="term" value="C:nucleotide-excision repair factor 1 complex"/>
    <property type="evidence" value="ECO:0007669"/>
    <property type="project" value="TreeGrafter"/>
</dbReference>
<keyword evidence="6" id="KW-0378">Hydrolase</keyword>
<keyword evidence="14" id="KW-1185">Reference proteome</keyword>
<evidence type="ECO:0000259" key="12">
    <source>
        <dbReference type="SMART" id="SM00891"/>
    </source>
</evidence>
<feature type="compositionally biased region" description="Acidic residues" evidence="11">
    <location>
        <begin position="650"/>
        <end position="660"/>
    </location>
</feature>
<dbReference type="OrthoDB" id="361020at2759"/>
<dbReference type="GO" id="GO:1901255">
    <property type="term" value="P:nucleotide-excision repair involved in interstrand cross-link repair"/>
    <property type="evidence" value="ECO:0007669"/>
    <property type="project" value="TreeGrafter"/>
</dbReference>
<feature type="coiled-coil region" evidence="10">
    <location>
        <begin position="1103"/>
        <end position="1132"/>
    </location>
</feature>
<evidence type="ECO:0000256" key="5">
    <source>
        <dbReference type="ARBA" id="ARBA00022763"/>
    </source>
</evidence>
<dbReference type="PANTHER" id="PTHR10150">
    <property type="entry name" value="DNA REPAIR ENDONUCLEASE XPF"/>
    <property type="match status" value="1"/>
</dbReference>
<evidence type="ECO:0000256" key="7">
    <source>
        <dbReference type="ARBA" id="ARBA00023125"/>
    </source>
</evidence>
<protein>
    <recommendedName>
        <fullName evidence="12">ERCC4 domain-containing protein</fullName>
    </recommendedName>
</protein>
<evidence type="ECO:0000256" key="3">
    <source>
        <dbReference type="ARBA" id="ARBA00022722"/>
    </source>
</evidence>
<evidence type="ECO:0000256" key="8">
    <source>
        <dbReference type="ARBA" id="ARBA00023204"/>
    </source>
</evidence>
<dbReference type="GO" id="GO:0003684">
    <property type="term" value="F:damaged DNA binding"/>
    <property type="evidence" value="ECO:0007669"/>
    <property type="project" value="TreeGrafter"/>
</dbReference>
<keyword evidence="7" id="KW-0238">DNA-binding</keyword>
<dbReference type="Proteomes" id="UP000198341">
    <property type="component" value="Chromosome 4"/>
</dbReference>
<dbReference type="GO" id="GO:0003697">
    <property type="term" value="F:single-stranded DNA binding"/>
    <property type="evidence" value="ECO:0007669"/>
    <property type="project" value="TreeGrafter"/>
</dbReference>
<dbReference type="KEGG" id="bpg:Bathy04g01190"/>
<sequence length="1135" mass="129050">MTGKEHPPQLSSVPSLEFHEEIVSELLSKDGIAVLAEGLGVATVLAMTIKKSHEEATRTETRRKEKMRLFEEEKKETIGEAFVLPAAAAKTATTTQTTMQTTTSKKEEEEDNTNNNIVKPKVVVIVGASETLRTATIREYERLYPEVAHAPLDVTADVSMAIRARNYAIGTPCFVTSRIFAVDLLANRLPAENVAGMIVANAHSVEDISGEGFCARLFREKNRRGFMRGLTDRPYDASKAFEGVERSMKSLFVRNVTFWPRFRMNVKSCLDPHEPNVVELRQEMTEDMKKIQEAIVQVMDQCMKELRKSDFVDVAELTVQSGLFKSFDATISRQLEPMWNIVPRKTKQLVRDLRTLRRLADLVLKIDAVSFLKHCEMLKVTERYDSYWMFSDAAGEIFKRAKDRVYRLKRKPIEISKQKKEELRALNIKDEKKYETSVVPTFEPMPKWMLLEEVIQEIREDASDRKLPKDDQRIVVAAKDEAAVRVLEMLLVHGSEKVSNAKWEDFLKSRVGRASTAAKVQEQQLQQQHAGGRGRGGGRGGNFYSASYGRGRGGVRGGRGSGPGIGRGGRVMGYNNAQGLAGGFSMPADERDALAKEALRRAKEKKQKRKVERLAARPDIDPSSLNSTEEQNDDESDAKVKKTTKKGNDEDNEEDEEDEVALASQKNRKEGIYFVPIDARDPSQLAIYAPSYVIVYDPDAAFIRELEVFAASRPQRKLTVYFLMHDNSTEEEKYLAAIKRETAAFERLFMMKQHMAVPEEQEGRLYELGEEEEKEEKEERQTSTNPMQLALYKERQMKLKKPLFANDALDLKKKMEDDAVSTRKAGGRVMKRLTLLHVVVDIREFMSTLPAVLHQCGYTLLPCTLEVGDYVLSPDICVERKAIPDLVQSLKSGRLYTQAEAMCKHYKTAILLIEFDKDRSFALQPKGEIPAQINPDSLQTKLTLLILKFPKLRIIWSPNQRFTARVFAGLKKVEDEPTIEKATRVGVPDDFAKTADGEDDDQNVDERGFNKNGINQAAVNFLRKLPGVTSGNYRNVMRHCRNIQEIGDKTMEELQTILGDKRRGKLLYDFLRYDLTQFHDSPDLPKSREVTHEMRQKIVEIGERERRERLEAWKKEREAAEVKANVSKAELETLD</sequence>
<keyword evidence="8" id="KW-0234">DNA repair</keyword>
<dbReference type="RefSeq" id="XP_007513578.1">
    <property type="nucleotide sequence ID" value="XM_007513516.1"/>
</dbReference>
<keyword evidence="9" id="KW-0539">Nucleus</keyword>
<comment type="similarity">
    <text evidence="2">Belongs to the XPF family.</text>
</comment>
<dbReference type="Gene3D" id="3.40.50.10130">
    <property type="match status" value="1"/>
</dbReference>
<evidence type="ECO:0000313" key="13">
    <source>
        <dbReference type="EMBL" id="CCO16103.1"/>
    </source>
</evidence>
<proteinExistence type="inferred from homology"/>
<feature type="compositionally biased region" description="Gly residues" evidence="11">
    <location>
        <begin position="550"/>
        <end position="569"/>
    </location>
</feature>
<feature type="region of interest" description="Disordered" evidence="11">
    <location>
        <begin position="89"/>
        <end position="112"/>
    </location>
</feature>
<name>K8F3I0_9CHLO</name>
<dbReference type="EMBL" id="FO082275">
    <property type="protein sequence ID" value="CCO16103.1"/>
    <property type="molecule type" value="Genomic_DNA"/>
</dbReference>
<evidence type="ECO:0000256" key="4">
    <source>
        <dbReference type="ARBA" id="ARBA00022759"/>
    </source>
</evidence>
<accession>K8F3I0</accession>
<dbReference type="SUPFAM" id="SSF52980">
    <property type="entry name" value="Restriction endonuclease-like"/>
    <property type="match status" value="1"/>
</dbReference>
<dbReference type="FunFam" id="3.40.50.10130:FF:000002">
    <property type="entry name" value="DNA repair endonuclease XPF"/>
    <property type="match status" value="1"/>
</dbReference>
<keyword evidence="4" id="KW-0255">Endonuclease</keyword>
<feature type="region of interest" description="Disordered" evidence="11">
    <location>
        <begin position="600"/>
        <end position="663"/>
    </location>
</feature>
<gene>
    <name evidence="13" type="ORF">Bathy04g01190</name>
</gene>
<dbReference type="STRING" id="41875.K8F3I0"/>
<evidence type="ECO:0000256" key="1">
    <source>
        <dbReference type="ARBA" id="ARBA00004123"/>
    </source>
</evidence>
<feature type="compositionally biased region" description="Gly residues" evidence="11">
    <location>
        <begin position="531"/>
        <end position="541"/>
    </location>
</feature>
<reference evidence="13 14" key="1">
    <citation type="submission" date="2011-10" db="EMBL/GenBank/DDBJ databases">
        <authorList>
            <person name="Genoscope - CEA"/>
        </authorList>
    </citation>
    <scope>NUCLEOTIDE SEQUENCE [LARGE SCALE GENOMIC DNA]</scope>
    <source>
        <strain evidence="13 14">RCC 1105</strain>
    </source>
</reference>
<dbReference type="SUPFAM" id="SSF47781">
    <property type="entry name" value="RuvA domain 2-like"/>
    <property type="match status" value="1"/>
</dbReference>
<dbReference type="InterPro" id="IPR047520">
    <property type="entry name" value="XPF_nuclease"/>
</dbReference>
<dbReference type="GO" id="GO:0000724">
    <property type="term" value="P:double-strand break repair via homologous recombination"/>
    <property type="evidence" value="ECO:0007669"/>
    <property type="project" value="TreeGrafter"/>
</dbReference>
<evidence type="ECO:0000256" key="11">
    <source>
        <dbReference type="SAM" id="MobiDB-lite"/>
    </source>
</evidence>
<organism evidence="13 14">
    <name type="scientific">Bathycoccus prasinos</name>
    <dbReference type="NCBI Taxonomy" id="41875"/>
    <lineage>
        <taxon>Eukaryota</taxon>
        <taxon>Viridiplantae</taxon>
        <taxon>Chlorophyta</taxon>
        <taxon>Mamiellophyceae</taxon>
        <taxon>Mamiellales</taxon>
        <taxon>Bathycoccaceae</taxon>
        <taxon>Bathycoccus</taxon>
    </lineage>
</organism>
<dbReference type="PANTHER" id="PTHR10150:SF0">
    <property type="entry name" value="DNA REPAIR ENDONUCLEASE XPF"/>
    <property type="match status" value="1"/>
</dbReference>
<comment type="subcellular location">
    <subcellularLocation>
        <location evidence="1">Nucleus</location>
    </subcellularLocation>
</comment>